<reference evidence="2" key="1">
    <citation type="submission" date="2020-07" db="EMBL/GenBank/DDBJ databases">
        <title>Methanobacterium. sp. MethCan genome.</title>
        <authorList>
            <person name="Postec A."/>
            <person name="Quemeneur M."/>
        </authorList>
    </citation>
    <scope>NUCLEOTIDE SEQUENCE</scope>
    <source>
        <strain evidence="2">MethCAN</strain>
    </source>
</reference>
<sequence length="127" mass="13987">MVRILTRLGEVKKDMEQYRDELVDFKIGTISGNLRAIIADEDMEIKAGEVKPIKIKKISLPGSHIAFMCAYAANQLGHTIAAGEETPLPLSMDRNMDHATFVAAMDGSIQKEDLLGVLILLPVELTH</sequence>
<organism evidence="2 3">
    <name type="scientific">Methanobacterium alkalithermotolerans</name>
    <dbReference type="NCBI Taxonomy" id="2731220"/>
    <lineage>
        <taxon>Archaea</taxon>
        <taxon>Methanobacteriati</taxon>
        <taxon>Methanobacteriota</taxon>
        <taxon>Methanomada group</taxon>
        <taxon>Methanobacteria</taxon>
        <taxon>Methanobacteriales</taxon>
        <taxon>Methanobacteriaceae</taxon>
        <taxon>Methanobacterium</taxon>
    </lineage>
</organism>
<dbReference type="AlphaFoldDB" id="A0A8T8K4Q6"/>
<dbReference type="KEGG" id="meme:HYG87_03860"/>
<dbReference type="Proteomes" id="UP000681041">
    <property type="component" value="Chromosome"/>
</dbReference>
<dbReference type="EMBL" id="CP058560">
    <property type="protein sequence ID" value="QUH22967.1"/>
    <property type="molecule type" value="Genomic_DNA"/>
</dbReference>
<dbReference type="RefSeq" id="WP_211533913.1">
    <property type="nucleotide sequence ID" value="NZ_CP058560.1"/>
</dbReference>
<evidence type="ECO:0000313" key="3">
    <source>
        <dbReference type="Proteomes" id="UP000681041"/>
    </source>
</evidence>
<dbReference type="GeneID" id="64819871"/>
<evidence type="ECO:0000259" key="1">
    <source>
        <dbReference type="Pfam" id="PF01629"/>
    </source>
</evidence>
<feature type="domain" description="DUF22" evidence="1">
    <location>
        <begin position="15"/>
        <end position="107"/>
    </location>
</feature>
<dbReference type="Pfam" id="PF01629">
    <property type="entry name" value="DUF22"/>
    <property type="match status" value="1"/>
</dbReference>
<evidence type="ECO:0000313" key="2">
    <source>
        <dbReference type="EMBL" id="QUH22967.1"/>
    </source>
</evidence>
<dbReference type="OrthoDB" id="69140at2157"/>
<keyword evidence="3" id="KW-1185">Reference proteome</keyword>
<proteinExistence type="predicted"/>
<protein>
    <submittedName>
        <fullName evidence="2">DUF22 domain-containing protein</fullName>
    </submittedName>
</protein>
<name>A0A8T8K4Q6_9EURY</name>
<gene>
    <name evidence="2" type="ORF">HYG87_03860</name>
</gene>
<dbReference type="InterPro" id="IPR002572">
    <property type="entry name" value="DUF22"/>
</dbReference>
<accession>A0A8T8K4Q6</accession>